<dbReference type="Pfam" id="PF01025">
    <property type="entry name" value="GrpE"/>
    <property type="match status" value="1"/>
</dbReference>
<organism evidence="9">
    <name type="scientific">marine metagenome</name>
    <dbReference type="NCBI Taxonomy" id="408172"/>
    <lineage>
        <taxon>unclassified sequences</taxon>
        <taxon>metagenomes</taxon>
        <taxon>ecological metagenomes</taxon>
    </lineage>
</organism>
<feature type="region of interest" description="Disordered" evidence="8">
    <location>
        <begin position="35"/>
        <end position="55"/>
    </location>
</feature>
<dbReference type="FunFam" id="2.30.22.10:FF:000001">
    <property type="entry name" value="Protein GrpE"/>
    <property type="match status" value="1"/>
</dbReference>
<dbReference type="HAMAP" id="MF_01151">
    <property type="entry name" value="GrpE"/>
    <property type="match status" value="1"/>
</dbReference>
<dbReference type="Gene3D" id="3.90.20.20">
    <property type="match status" value="1"/>
</dbReference>
<protein>
    <recommendedName>
        <fullName evidence="10">HSP-70 cofactor</fullName>
    </recommendedName>
</protein>
<dbReference type="InterPro" id="IPR013805">
    <property type="entry name" value="GrpE_CC"/>
</dbReference>
<dbReference type="GO" id="GO:0005737">
    <property type="term" value="C:cytoplasm"/>
    <property type="evidence" value="ECO:0007669"/>
    <property type="project" value="UniProtKB-SubCell"/>
</dbReference>
<reference evidence="9" key="1">
    <citation type="submission" date="2018-05" db="EMBL/GenBank/DDBJ databases">
        <authorList>
            <person name="Lanie J.A."/>
            <person name="Ng W.-L."/>
            <person name="Kazmierczak K.M."/>
            <person name="Andrzejewski T.M."/>
            <person name="Davidsen T.M."/>
            <person name="Wayne K.J."/>
            <person name="Tettelin H."/>
            <person name="Glass J.I."/>
            <person name="Rusch D."/>
            <person name="Podicherti R."/>
            <person name="Tsui H.-C.T."/>
            <person name="Winkler M.E."/>
        </authorList>
    </citation>
    <scope>NUCLEOTIDE SEQUENCE</scope>
</reference>
<dbReference type="EMBL" id="UINC01001530">
    <property type="protein sequence ID" value="SUZ82990.1"/>
    <property type="molecule type" value="Genomic_DNA"/>
</dbReference>
<accession>A0A381QV18</accession>
<evidence type="ECO:0000256" key="2">
    <source>
        <dbReference type="ARBA" id="ARBA00009054"/>
    </source>
</evidence>
<evidence type="ECO:0000256" key="5">
    <source>
        <dbReference type="ARBA" id="ARBA00023016"/>
    </source>
</evidence>
<comment type="similarity">
    <text evidence="2">Belongs to the GrpE family.</text>
</comment>
<evidence type="ECO:0000256" key="8">
    <source>
        <dbReference type="SAM" id="MobiDB-lite"/>
    </source>
</evidence>
<name>A0A381QV18_9ZZZZ</name>
<evidence type="ECO:0000313" key="9">
    <source>
        <dbReference type="EMBL" id="SUZ82990.1"/>
    </source>
</evidence>
<gene>
    <name evidence="9" type="ORF">METZ01_LOCUS35844</name>
</gene>
<evidence type="ECO:0000256" key="7">
    <source>
        <dbReference type="SAM" id="Coils"/>
    </source>
</evidence>
<dbReference type="GO" id="GO:0051087">
    <property type="term" value="F:protein-folding chaperone binding"/>
    <property type="evidence" value="ECO:0007669"/>
    <property type="project" value="InterPro"/>
</dbReference>
<dbReference type="PANTHER" id="PTHR21237:SF23">
    <property type="entry name" value="GRPE PROTEIN HOMOLOG, MITOCHONDRIAL"/>
    <property type="match status" value="1"/>
</dbReference>
<keyword evidence="6" id="KW-0143">Chaperone</keyword>
<dbReference type="CDD" id="cd00446">
    <property type="entry name" value="GrpE"/>
    <property type="match status" value="1"/>
</dbReference>
<dbReference type="SUPFAM" id="SSF51064">
    <property type="entry name" value="Head domain of nucleotide exchange factor GrpE"/>
    <property type="match status" value="1"/>
</dbReference>
<feature type="compositionally biased region" description="Acidic residues" evidence="8">
    <location>
        <begin position="44"/>
        <end position="55"/>
    </location>
</feature>
<evidence type="ECO:0008006" key="10">
    <source>
        <dbReference type="Google" id="ProtNLM"/>
    </source>
</evidence>
<keyword evidence="7" id="KW-0175">Coiled coil</keyword>
<comment type="subunit">
    <text evidence="3">Homodimer.</text>
</comment>
<dbReference type="GO" id="GO:0042803">
    <property type="term" value="F:protein homodimerization activity"/>
    <property type="evidence" value="ECO:0007669"/>
    <property type="project" value="InterPro"/>
</dbReference>
<dbReference type="GO" id="GO:0006457">
    <property type="term" value="P:protein folding"/>
    <property type="evidence" value="ECO:0007669"/>
    <property type="project" value="InterPro"/>
</dbReference>
<dbReference type="AlphaFoldDB" id="A0A381QV18"/>
<feature type="coiled-coil region" evidence="7">
    <location>
        <begin position="56"/>
        <end position="83"/>
    </location>
</feature>
<evidence type="ECO:0000256" key="3">
    <source>
        <dbReference type="ARBA" id="ARBA00011738"/>
    </source>
</evidence>
<dbReference type="PROSITE" id="PS01071">
    <property type="entry name" value="GRPE"/>
    <property type="match status" value="1"/>
</dbReference>
<dbReference type="NCBIfam" id="NF010738">
    <property type="entry name" value="PRK14140.1"/>
    <property type="match status" value="1"/>
</dbReference>
<comment type="subcellular location">
    <subcellularLocation>
        <location evidence="1">Cytoplasm</location>
    </subcellularLocation>
</comment>
<evidence type="ECO:0000256" key="4">
    <source>
        <dbReference type="ARBA" id="ARBA00022490"/>
    </source>
</evidence>
<dbReference type="InterPro" id="IPR000740">
    <property type="entry name" value="GrpE"/>
</dbReference>
<dbReference type="PRINTS" id="PR00773">
    <property type="entry name" value="GRPEPROTEIN"/>
</dbReference>
<dbReference type="SUPFAM" id="SSF58014">
    <property type="entry name" value="Coiled-coil domain of nucleotide exchange factor GrpE"/>
    <property type="match status" value="1"/>
</dbReference>
<dbReference type="GO" id="GO:0051082">
    <property type="term" value="F:unfolded protein binding"/>
    <property type="evidence" value="ECO:0007669"/>
    <property type="project" value="TreeGrafter"/>
</dbReference>
<sequence length="204" mass="23195">MSAKKKKEAVGKKLKTDEPKIAEEFVNLQEEIESEIAAGSPEQPEVEAESTEEDLLEKERTRAKNMEDRYLRVNAEFENYKKRMIRESSDRFKFFNLDLIKELLPSLDNIERAISHAKSDHTDVESMIAGLEMVNKMTHEVFEKFGVTRINTVGEEFDPNIHQAVGVVDSDAVPDNQVVEECLGGYSLHGRIIRPAMVRVSGKN</sequence>
<proteinExistence type="inferred from homology"/>
<keyword evidence="5" id="KW-0346">Stress response</keyword>
<dbReference type="PANTHER" id="PTHR21237">
    <property type="entry name" value="GRPE PROTEIN"/>
    <property type="match status" value="1"/>
</dbReference>
<evidence type="ECO:0000256" key="1">
    <source>
        <dbReference type="ARBA" id="ARBA00004496"/>
    </source>
</evidence>
<dbReference type="InterPro" id="IPR009012">
    <property type="entry name" value="GrpE_head"/>
</dbReference>
<evidence type="ECO:0000256" key="6">
    <source>
        <dbReference type="ARBA" id="ARBA00023186"/>
    </source>
</evidence>
<keyword evidence="4" id="KW-0963">Cytoplasm</keyword>
<dbReference type="GO" id="GO:0000774">
    <property type="term" value="F:adenyl-nucleotide exchange factor activity"/>
    <property type="evidence" value="ECO:0007669"/>
    <property type="project" value="InterPro"/>
</dbReference>
<dbReference type="Gene3D" id="2.30.22.10">
    <property type="entry name" value="Head domain of nucleotide exchange factor GrpE"/>
    <property type="match status" value="1"/>
</dbReference>